<dbReference type="AlphaFoldDB" id="A0A2S0P7E8"/>
<dbReference type="RefSeq" id="WP_028497974.1">
    <property type="nucleotide sequence ID" value="NZ_CALFSO010000132.1"/>
</dbReference>
<dbReference type="InterPro" id="IPR016768">
    <property type="entry name" value="UCP019883"/>
</dbReference>
<evidence type="ECO:0000256" key="1">
    <source>
        <dbReference type="SAM" id="Phobius"/>
    </source>
</evidence>
<dbReference type="STRING" id="1122240.GCA_000620105_00492"/>
<evidence type="ECO:0000313" key="2">
    <source>
        <dbReference type="EMBL" id="AVY93251.1"/>
    </source>
</evidence>
<dbReference type="OrthoDB" id="5785537at2"/>
<gene>
    <name evidence="2" type="ORF">DAI18_03750</name>
</gene>
<organism evidence="2 3">
    <name type="scientific">Microvirgula aerodenitrificans</name>
    <dbReference type="NCBI Taxonomy" id="57480"/>
    <lineage>
        <taxon>Bacteria</taxon>
        <taxon>Pseudomonadati</taxon>
        <taxon>Pseudomonadota</taxon>
        <taxon>Betaproteobacteria</taxon>
        <taxon>Neisseriales</taxon>
        <taxon>Aquaspirillaceae</taxon>
        <taxon>Microvirgula</taxon>
    </lineage>
</organism>
<dbReference type="Proteomes" id="UP000244173">
    <property type="component" value="Chromosome"/>
</dbReference>
<keyword evidence="1" id="KW-0472">Membrane</keyword>
<keyword evidence="3" id="KW-1185">Reference proteome</keyword>
<name>A0A2S0P7E8_9NEIS</name>
<keyword evidence="1" id="KW-1133">Transmembrane helix</keyword>
<keyword evidence="1" id="KW-0812">Transmembrane</keyword>
<reference evidence="2 3" key="1">
    <citation type="submission" date="2018-04" db="EMBL/GenBank/DDBJ databases">
        <title>Denitrifier Microvirgula.</title>
        <authorList>
            <person name="Anderson E."/>
            <person name="Jang J."/>
            <person name="Ishii S."/>
        </authorList>
    </citation>
    <scope>NUCLEOTIDE SEQUENCE [LARGE SCALE GENOMIC DNA]</scope>
    <source>
        <strain evidence="2 3">BE2.4</strain>
    </source>
</reference>
<feature type="transmembrane region" description="Helical" evidence="1">
    <location>
        <begin position="70"/>
        <end position="89"/>
    </location>
</feature>
<dbReference type="Pfam" id="PF10993">
    <property type="entry name" value="DUF2818"/>
    <property type="match status" value="1"/>
</dbReference>
<protein>
    <submittedName>
        <fullName evidence="2">DUF2818 domain-containing protein</fullName>
    </submittedName>
</protein>
<evidence type="ECO:0000313" key="3">
    <source>
        <dbReference type="Proteomes" id="UP000244173"/>
    </source>
</evidence>
<feature type="transmembrane region" description="Helical" evidence="1">
    <location>
        <begin position="37"/>
        <end position="58"/>
    </location>
</feature>
<dbReference type="PIRSF" id="PIRSF019883">
    <property type="entry name" value="UCP019883"/>
    <property type="match status" value="1"/>
</dbReference>
<accession>A0A2S0P7E8</accession>
<sequence length="102" mass="11512">MNWNVVALLLVAFLAANLPFVSRKLFGVVTLARAKHAGWQALELLVMFGVVAVLAYGLEARQSAVHPQNWQFYVTNLALFLVFAFPGFVGRHFWHRRGMRLG</sequence>
<dbReference type="KEGG" id="maer:DAI18_03750"/>
<dbReference type="EMBL" id="CP028519">
    <property type="protein sequence ID" value="AVY93251.1"/>
    <property type="molecule type" value="Genomic_DNA"/>
</dbReference>
<proteinExistence type="predicted"/>